<feature type="binding site" evidence="5 7">
    <location>
        <begin position="46"/>
        <end position="47"/>
    </location>
    <ligand>
        <name>3-methyl-2-oxobutanoate</name>
        <dbReference type="ChEBI" id="CHEBI:11851"/>
    </ligand>
</feature>
<keyword evidence="10" id="KW-1185">Reference proteome</keyword>
<evidence type="ECO:0000256" key="4">
    <source>
        <dbReference type="ARBA" id="ARBA00022679"/>
    </source>
</evidence>
<keyword evidence="4 5" id="KW-0808">Transferase</keyword>
<dbReference type="InterPro" id="IPR015813">
    <property type="entry name" value="Pyrv/PenolPyrv_kinase-like_dom"/>
</dbReference>
<evidence type="ECO:0000313" key="10">
    <source>
        <dbReference type="Proteomes" id="UP000188181"/>
    </source>
</evidence>
<dbReference type="GO" id="GO:0005737">
    <property type="term" value="C:cytoplasm"/>
    <property type="evidence" value="ECO:0007669"/>
    <property type="project" value="UniProtKB-SubCell"/>
</dbReference>
<feature type="binding site" evidence="5 8">
    <location>
        <position position="46"/>
    </location>
    <ligand>
        <name>Mg(2+)</name>
        <dbReference type="ChEBI" id="CHEBI:18420"/>
    </ligand>
</feature>
<dbReference type="SUPFAM" id="SSF51621">
    <property type="entry name" value="Phosphoenolpyruvate/pyruvate domain"/>
    <property type="match status" value="1"/>
</dbReference>
<keyword evidence="9" id="KW-0489">Methyltransferase</keyword>
<comment type="catalytic activity">
    <reaction evidence="5">
        <text>(6R)-5,10-methylene-5,6,7,8-tetrahydrofolate + 3-methyl-2-oxobutanoate + H2O = 2-dehydropantoate + (6S)-5,6,7,8-tetrahydrofolate</text>
        <dbReference type="Rhea" id="RHEA:11824"/>
        <dbReference type="ChEBI" id="CHEBI:11561"/>
        <dbReference type="ChEBI" id="CHEBI:11851"/>
        <dbReference type="ChEBI" id="CHEBI:15377"/>
        <dbReference type="ChEBI" id="CHEBI:15636"/>
        <dbReference type="ChEBI" id="CHEBI:57453"/>
        <dbReference type="EC" id="2.1.2.11"/>
    </reaction>
</comment>
<feature type="binding site" evidence="5 7">
    <location>
        <position position="115"/>
    </location>
    <ligand>
        <name>3-methyl-2-oxobutanoate</name>
        <dbReference type="ChEBI" id="CHEBI:11851"/>
    </ligand>
</feature>
<dbReference type="NCBIfam" id="NF001452">
    <property type="entry name" value="PRK00311.1"/>
    <property type="match status" value="1"/>
</dbReference>
<dbReference type="InterPro" id="IPR040442">
    <property type="entry name" value="Pyrv_kinase-like_dom_sf"/>
</dbReference>
<dbReference type="OrthoDB" id="9781789at2"/>
<comment type="subunit">
    <text evidence="2 5">Homodecamer; pentamer of dimers.</text>
</comment>
<keyword evidence="3 5" id="KW-0566">Pantothenate biosynthesis</keyword>
<sequence>MNAKKTLADLYRLKENKQKFSCITCYDYTTASIIAGTDIDTVMVGDSAAQAILGHRTTLPADMDTMVKLTAAVRRGLPESLVIADMPFLSYQISIAEAIRNAGRFITEAGADIVKIEVSEHDIDTVRAVSRAGIAVMAHIGIRPQSIGLSGRLRAEGTTAIQARGLIDLAQRMVDAGARMLLVEGTAREIAAIITRRSRVPVLSCGSGPDCDGQVLVITDVLGLNEGAKLPKFAKCFGRVGENIREALTEYDKQVKNASFPDDATSYHIPAKELEKLNKELNRKESEQQAL</sequence>
<reference evidence="10" key="1">
    <citation type="submission" date="2017-02" db="EMBL/GenBank/DDBJ databases">
        <title>Comparative genomics and description of representatives of a novel lineage of planctomycetes thriving in anoxic sediments.</title>
        <authorList>
            <person name="Spring S."/>
            <person name="Bunk B."/>
            <person name="Sproer C."/>
        </authorList>
    </citation>
    <scope>NUCLEOTIDE SEQUENCE [LARGE SCALE GENOMIC DNA]</scope>
    <source>
        <strain evidence="10">SM-Chi-D1</strain>
    </source>
</reference>
<dbReference type="AlphaFoldDB" id="A0A1Q2MFR5"/>
<dbReference type="STRING" id="1851148.SMSP2_01931"/>
<evidence type="ECO:0000256" key="6">
    <source>
        <dbReference type="PIRSR" id="PIRSR000388-1"/>
    </source>
</evidence>
<dbReference type="Gene3D" id="3.20.20.60">
    <property type="entry name" value="Phosphoenolpyruvate-binding domains"/>
    <property type="match status" value="1"/>
</dbReference>
<proteinExistence type="inferred from homology"/>
<feature type="binding site" evidence="5 7">
    <location>
        <position position="85"/>
    </location>
    <ligand>
        <name>3-methyl-2-oxobutanoate</name>
        <dbReference type="ChEBI" id="CHEBI:11851"/>
    </ligand>
</feature>
<evidence type="ECO:0000256" key="7">
    <source>
        <dbReference type="PIRSR" id="PIRSR000388-2"/>
    </source>
</evidence>
<evidence type="ECO:0000256" key="2">
    <source>
        <dbReference type="ARBA" id="ARBA00011424"/>
    </source>
</evidence>
<feature type="binding site" evidence="5 8">
    <location>
        <position position="117"/>
    </location>
    <ligand>
        <name>Mg(2+)</name>
        <dbReference type="ChEBI" id="CHEBI:18420"/>
    </ligand>
</feature>
<keyword evidence="5 8" id="KW-0479">Metal-binding</keyword>
<name>A0A1Q2MFR5_9BACT</name>
<comment type="similarity">
    <text evidence="1 5">Belongs to the PanB family.</text>
</comment>
<protein>
    <recommendedName>
        <fullName evidence="5">3-methyl-2-oxobutanoate hydroxymethyltransferase</fullName>
        <ecNumber evidence="5">2.1.2.11</ecNumber>
    </recommendedName>
    <alternativeName>
        <fullName evidence="5">Ketopantoate hydroxymethyltransferase</fullName>
        <shortName evidence="5">KPHMT</shortName>
    </alternativeName>
</protein>
<comment type="function">
    <text evidence="5">Catalyzes the reversible reaction in which hydroxymethyl group from 5,10-methylenetetrahydrofolate is transferred onto alpha-ketoisovalerate to form ketopantoate.</text>
</comment>
<dbReference type="NCBIfam" id="TIGR00222">
    <property type="entry name" value="panB"/>
    <property type="match status" value="1"/>
</dbReference>
<dbReference type="Proteomes" id="UP000188181">
    <property type="component" value="Chromosome"/>
</dbReference>
<dbReference type="EC" id="2.1.2.11" evidence="5"/>
<gene>
    <name evidence="5 9" type="primary">panB</name>
    <name evidence="9" type="ORF">SMSP2_01931</name>
</gene>
<feature type="active site" description="Proton acceptor" evidence="5 6">
    <location>
        <position position="184"/>
    </location>
</feature>
<accession>A0A1Q2MFR5</accession>
<keyword evidence="5 8" id="KW-0460">Magnesium</keyword>
<dbReference type="RefSeq" id="WP_146683721.1">
    <property type="nucleotide sequence ID" value="NZ_CP019646.1"/>
</dbReference>
<comment type="pathway">
    <text evidence="5">Cofactor biosynthesis; (R)-pantothenate biosynthesis; (R)-pantoate from 3-methyl-2-oxobutanoate: step 1/2.</text>
</comment>
<dbReference type="PANTHER" id="PTHR20881">
    <property type="entry name" value="3-METHYL-2-OXOBUTANOATE HYDROXYMETHYLTRANSFERASE"/>
    <property type="match status" value="1"/>
</dbReference>
<comment type="subcellular location">
    <subcellularLocation>
        <location evidence="5">Cytoplasm</location>
    </subcellularLocation>
</comment>
<dbReference type="GO" id="GO:0008168">
    <property type="term" value="F:methyltransferase activity"/>
    <property type="evidence" value="ECO:0007669"/>
    <property type="project" value="UniProtKB-KW"/>
</dbReference>
<dbReference type="Pfam" id="PF02548">
    <property type="entry name" value="Pantoate_transf"/>
    <property type="match status" value="1"/>
</dbReference>
<dbReference type="KEGG" id="pbas:SMSP2_01931"/>
<dbReference type="PANTHER" id="PTHR20881:SF0">
    <property type="entry name" value="3-METHYL-2-OXOBUTANOATE HYDROXYMETHYLTRANSFERASE"/>
    <property type="match status" value="1"/>
</dbReference>
<dbReference type="HAMAP" id="MF_00156">
    <property type="entry name" value="PanB"/>
    <property type="match status" value="1"/>
</dbReference>
<dbReference type="GO" id="GO:0000287">
    <property type="term" value="F:magnesium ion binding"/>
    <property type="evidence" value="ECO:0007669"/>
    <property type="project" value="TreeGrafter"/>
</dbReference>
<organism evidence="9 10">
    <name type="scientific">Limihaloglobus sulfuriphilus</name>
    <dbReference type="NCBI Taxonomy" id="1851148"/>
    <lineage>
        <taxon>Bacteria</taxon>
        <taxon>Pseudomonadati</taxon>
        <taxon>Planctomycetota</taxon>
        <taxon>Phycisphaerae</taxon>
        <taxon>Sedimentisphaerales</taxon>
        <taxon>Sedimentisphaeraceae</taxon>
        <taxon>Limihaloglobus</taxon>
    </lineage>
</organism>
<evidence type="ECO:0000256" key="5">
    <source>
        <dbReference type="HAMAP-Rule" id="MF_00156"/>
    </source>
</evidence>
<dbReference type="InterPro" id="IPR003700">
    <property type="entry name" value="Pantoate_hydroxy_MeTrfase"/>
</dbReference>
<keyword evidence="5" id="KW-0963">Cytoplasm</keyword>
<dbReference type="PIRSF" id="PIRSF000388">
    <property type="entry name" value="Pantoate_hydroxy_MeTrfase"/>
    <property type="match status" value="1"/>
</dbReference>
<feature type="binding site" evidence="5 8">
    <location>
        <position position="85"/>
    </location>
    <ligand>
        <name>Mg(2+)</name>
        <dbReference type="ChEBI" id="CHEBI:18420"/>
    </ligand>
</feature>
<dbReference type="UniPathway" id="UPA00028">
    <property type="reaction ID" value="UER00003"/>
</dbReference>
<dbReference type="GO" id="GO:0003864">
    <property type="term" value="F:3-methyl-2-oxobutanoate hydroxymethyltransferase activity"/>
    <property type="evidence" value="ECO:0007669"/>
    <property type="project" value="UniProtKB-UniRule"/>
</dbReference>
<evidence type="ECO:0000313" key="9">
    <source>
        <dbReference type="EMBL" id="AQQ71556.1"/>
    </source>
</evidence>
<evidence type="ECO:0000256" key="3">
    <source>
        <dbReference type="ARBA" id="ARBA00022655"/>
    </source>
</evidence>
<dbReference type="CDD" id="cd06557">
    <property type="entry name" value="KPHMT-like"/>
    <property type="match status" value="1"/>
</dbReference>
<dbReference type="GO" id="GO:0015940">
    <property type="term" value="P:pantothenate biosynthetic process"/>
    <property type="evidence" value="ECO:0007669"/>
    <property type="project" value="UniProtKB-UniRule"/>
</dbReference>
<dbReference type="EMBL" id="CP019646">
    <property type="protein sequence ID" value="AQQ71556.1"/>
    <property type="molecule type" value="Genomic_DNA"/>
</dbReference>
<dbReference type="GO" id="GO:0032259">
    <property type="term" value="P:methylation"/>
    <property type="evidence" value="ECO:0007669"/>
    <property type="project" value="UniProtKB-KW"/>
</dbReference>
<evidence type="ECO:0000256" key="8">
    <source>
        <dbReference type="PIRSR" id="PIRSR000388-3"/>
    </source>
</evidence>
<evidence type="ECO:0000256" key="1">
    <source>
        <dbReference type="ARBA" id="ARBA00008676"/>
    </source>
</evidence>
<comment type="cofactor">
    <cofactor evidence="5 8">
        <name>Mg(2+)</name>
        <dbReference type="ChEBI" id="CHEBI:18420"/>
    </cofactor>
    <text evidence="5 8">Binds 1 Mg(2+) ion per subunit.</text>
</comment>